<reference evidence="9 10" key="1">
    <citation type="submission" date="2015-01" db="EMBL/GenBank/DDBJ databases">
        <title>The Genome Sequence of Ochroconis gallopava CBS43764.</title>
        <authorList>
            <consortium name="The Broad Institute Genomics Platform"/>
            <person name="Cuomo C."/>
            <person name="de Hoog S."/>
            <person name="Gorbushina A."/>
            <person name="Stielow B."/>
            <person name="Teixiera M."/>
            <person name="Abouelleil A."/>
            <person name="Chapman S.B."/>
            <person name="Priest M."/>
            <person name="Young S.K."/>
            <person name="Wortman J."/>
            <person name="Nusbaum C."/>
            <person name="Birren B."/>
        </authorList>
    </citation>
    <scope>NUCLEOTIDE SEQUENCE [LARGE SCALE GENOMIC DNA]</scope>
    <source>
        <strain evidence="9 10">CBS 43764</strain>
    </source>
</reference>
<feature type="transmembrane region" description="Helical" evidence="8">
    <location>
        <begin position="465"/>
        <end position="486"/>
    </location>
</feature>
<organism evidence="9 10">
    <name type="scientific">Verruconis gallopava</name>
    <dbReference type="NCBI Taxonomy" id="253628"/>
    <lineage>
        <taxon>Eukaryota</taxon>
        <taxon>Fungi</taxon>
        <taxon>Dikarya</taxon>
        <taxon>Ascomycota</taxon>
        <taxon>Pezizomycotina</taxon>
        <taxon>Dothideomycetes</taxon>
        <taxon>Pleosporomycetidae</taxon>
        <taxon>Venturiales</taxon>
        <taxon>Sympoventuriaceae</taxon>
        <taxon>Verruconis</taxon>
    </lineage>
</organism>
<feature type="transmembrane region" description="Helical" evidence="8">
    <location>
        <begin position="392"/>
        <end position="411"/>
    </location>
</feature>
<dbReference type="InterPro" id="IPR045069">
    <property type="entry name" value="MATE_euk"/>
</dbReference>
<keyword evidence="3" id="KW-0813">Transport</keyword>
<dbReference type="OrthoDB" id="2126698at2759"/>
<keyword evidence="7 8" id="KW-0472">Membrane</keyword>
<evidence type="ECO:0000256" key="8">
    <source>
        <dbReference type="SAM" id="Phobius"/>
    </source>
</evidence>
<feature type="transmembrane region" description="Helical" evidence="8">
    <location>
        <begin position="174"/>
        <end position="197"/>
    </location>
</feature>
<evidence type="ECO:0008006" key="11">
    <source>
        <dbReference type="Google" id="ProtNLM"/>
    </source>
</evidence>
<dbReference type="STRING" id="253628.A0A0D1YIN4"/>
<feature type="transmembrane region" description="Helical" evidence="8">
    <location>
        <begin position="492"/>
        <end position="517"/>
    </location>
</feature>
<dbReference type="GO" id="GO:0015297">
    <property type="term" value="F:antiporter activity"/>
    <property type="evidence" value="ECO:0007669"/>
    <property type="project" value="InterPro"/>
</dbReference>
<dbReference type="CDD" id="cd13132">
    <property type="entry name" value="MATE_eukaryotic"/>
    <property type="match status" value="1"/>
</dbReference>
<feature type="transmembrane region" description="Helical" evidence="8">
    <location>
        <begin position="313"/>
        <end position="331"/>
    </location>
</feature>
<accession>A0A0D1YIN4</accession>
<dbReference type="Proteomes" id="UP000053259">
    <property type="component" value="Unassembled WGS sequence"/>
</dbReference>
<gene>
    <name evidence="9" type="ORF">PV09_07717</name>
</gene>
<protein>
    <recommendedName>
        <fullName evidence="11">MATE efflux family protein</fullName>
    </recommendedName>
</protein>
<evidence type="ECO:0000256" key="4">
    <source>
        <dbReference type="ARBA" id="ARBA00022475"/>
    </source>
</evidence>
<name>A0A0D1YIN4_9PEZI</name>
<comment type="subcellular location">
    <subcellularLocation>
        <location evidence="1">Cell membrane</location>
        <topology evidence="1">Multi-pass membrane protein</topology>
    </subcellularLocation>
</comment>
<dbReference type="InterPro" id="IPR002528">
    <property type="entry name" value="MATE_fam"/>
</dbReference>
<keyword evidence="4" id="KW-1003">Cell membrane</keyword>
<evidence type="ECO:0000256" key="5">
    <source>
        <dbReference type="ARBA" id="ARBA00022692"/>
    </source>
</evidence>
<evidence type="ECO:0000313" key="9">
    <source>
        <dbReference type="EMBL" id="KIW00732.1"/>
    </source>
</evidence>
<feature type="transmembrane region" description="Helical" evidence="8">
    <location>
        <begin position="268"/>
        <end position="292"/>
    </location>
</feature>
<dbReference type="GeneID" id="27315690"/>
<sequence>MLSPQSNRRRHRSRIIVLRPICPSLSYCSATMDDAAGPRRFSVSSALVPKLIDDGPGRKLSHATVFSETEPLLAHGIVEDTTTIGHESKLLFKYSLPLTLTYLLQYSFSLVTVFVVGHIGTDELGAVSLATMTASITGYAVYEGLTTSLDTLCAQAYGSGRKELVGLHLQRMTCLLFLVTVPVGVVWICSGWLLAHLVPEQDLAYLAGGYLRILLAGTPGYFLFEAGKRFTQAQGLFGASLVVLLICTPINVLLNYVFVFVLRLGLSGAALAVVVSNTLLPICLFLYVRFIVPSSLECWGGFTKQAFRNWGPMVKLALPGIIMVEAEWLAFDILTFSSSYISTADLAAQSVVMTICVVMFHIPFSVSVAVSTRLGNLIGSGALSAAKLATKTYAIIFVVMGLIDGTIMATARTKLPQAFSSDPEVVRLAAAVMPVLAAFQLFDATTALVNGLLRGLGRQSVGGYANLFVYYIIAVPLALFLCFGPPKLDLAGLWTGCVVGSALITVSEGSYIIFFDWSKAVEDARSRSD</sequence>
<feature type="transmembrane region" description="Helical" evidence="8">
    <location>
        <begin position="236"/>
        <end position="262"/>
    </location>
</feature>
<evidence type="ECO:0000256" key="3">
    <source>
        <dbReference type="ARBA" id="ARBA00022448"/>
    </source>
</evidence>
<dbReference type="PIRSF" id="PIRSF006603">
    <property type="entry name" value="DinF"/>
    <property type="match status" value="1"/>
</dbReference>
<feature type="transmembrane region" description="Helical" evidence="8">
    <location>
        <begin position="351"/>
        <end position="371"/>
    </location>
</feature>
<evidence type="ECO:0000256" key="2">
    <source>
        <dbReference type="ARBA" id="ARBA00010199"/>
    </source>
</evidence>
<evidence type="ECO:0000256" key="7">
    <source>
        <dbReference type="ARBA" id="ARBA00023136"/>
    </source>
</evidence>
<dbReference type="GO" id="GO:0005886">
    <property type="term" value="C:plasma membrane"/>
    <property type="evidence" value="ECO:0007669"/>
    <property type="project" value="UniProtKB-SubCell"/>
</dbReference>
<dbReference type="InterPro" id="IPR048279">
    <property type="entry name" value="MdtK-like"/>
</dbReference>
<evidence type="ECO:0000256" key="1">
    <source>
        <dbReference type="ARBA" id="ARBA00004651"/>
    </source>
</evidence>
<dbReference type="RefSeq" id="XP_016210601.1">
    <property type="nucleotide sequence ID" value="XM_016361522.1"/>
</dbReference>
<dbReference type="AlphaFoldDB" id="A0A0D1YIN4"/>
<dbReference type="InParanoid" id="A0A0D1YIN4"/>
<dbReference type="PANTHER" id="PTHR11206">
    <property type="entry name" value="MULTIDRUG RESISTANCE PROTEIN"/>
    <property type="match status" value="1"/>
</dbReference>
<comment type="similarity">
    <text evidence="2">Belongs to the multi antimicrobial extrusion (MATE) (TC 2.A.66.1) family.</text>
</comment>
<keyword evidence="10" id="KW-1185">Reference proteome</keyword>
<dbReference type="GO" id="GO:0042910">
    <property type="term" value="F:xenobiotic transmembrane transporter activity"/>
    <property type="evidence" value="ECO:0007669"/>
    <property type="project" value="InterPro"/>
</dbReference>
<dbReference type="FunCoup" id="A0A0D1YIN4">
    <property type="interactions" value="114"/>
</dbReference>
<evidence type="ECO:0000313" key="10">
    <source>
        <dbReference type="Proteomes" id="UP000053259"/>
    </source>
</evidence>
<dbReference type="NCBIfam" id="TIGR00797">
    <property type="entry name" value="matE"/>
    <property type="match status" value="1"/>
</dbReference>
<keyword evidence="6 8" id="KW-1133">Transmembrane helix</keyword>
<feature type="transmembrane region" description="Helical" evidence="8">
    <location>
        <begin position="98"/>
        <end position="119"/>
    </location>
</feature>
<proteinExistence type="inferred from homology"/>
<feature type="transmembrane region" description="Helical" evidence="8">
    <location>
        <begin position="203"/>
        <end position="224"/>
    </location>
</feature>
<keyword evidence="5 8" id="KW-0812">Transmembrane</keyword>
<feature type="transmembrane region" description="Helical" evidence="8">
    <location>
        <begin position="431"/>
        <end position="453"/>
    </location>
</feature>
<dbReference type="EMBL" id="KN847560">
    <property type="protein sequence ID" value="KIW00732.1"/>
    <property type="molecule type" value="Genomic_DNA"/>
</dbReference>
<dbReference type="GO" id="GO:1990961">
    <property type="term" value="P:xenobiotic detoxification by transmembrane export across the plasma membrane"/>
    <property type="evidence" value="ECO:0007669"/>
    <property type="project" value="InterPro"/>
</dbReference>
<dbReference type="VEuPathDB" id="FungiDB:PV09_07717"/>
<feature type="transmembrane region" description="Helical" evidence="8">
    <location>
        <begin position="125"/>
        <end position="142"/>
    </location>
</feature>
<dbReference type="Pfam" id="PF01554">
    <property type="entry name" value="MatE"/>
    <property type="match status" value="2"/>
</dbReference>
<evidence type="ECO:0000256" key="6">
    <source>
        <dbReference type="ARBA" id="ARBA00022989"/>
    </source>
</evidence>